<evidence type="ECO:0000313" key="3">
    <source>
        <dbReference type="Proteomes" id="UP001189624"/>
    </source>
</evidence>
<gene>
    <name evidence="2" type="ORF">AYBTSS11_LOCUS31005</name>
</gene>
<evidence type="ECO:0000313" key="2">
    <source>
        <dbReference type="EMBL" id="CAJ1978804.1"/>
    </source>
</evidence>
<feature type="domain" description="Agenet" evidence="1">
    <location>
        <begin position="8"/>
        <end position="76"/>
    </location>
</feature>
<dbReference type="InterPro" id="IPR008395">
    <property type="entry name" value="Agenet-like_dom"/>
</dbReference>
<dbReference type="PANTHER" id="PTHR31917:SF148">
    <property type="entry name" value="DUF724 DOMAIN-CONTAINING PROTEIN 2"/>
    <property type="match status" value="1"/>
</dbReference>
<evidence type="ECO:0000259" key="1">
    <source>
        <dbReference type="SMART" id="SM00743"/>
    </source>
</evidence>
<organism evidence="2 3">
    <name type="scientific">Sphenostylis stenocarpa</name>
    <dbReference type="NCBI Taxonomy" id="92480"/>
    <lineage>
        <taxon>Eukaryota</taxon>
        <taxon>Viridiplantae</taxon>
        <taxon>Streptophyta</taxon>
        <taxon>Embryophyta</taxon>
        <taxon>Tracheophyta</taxon>
        <taxon>Spermatophyta</taxon>
        <taxon>Magnoliopsida</taxon>
        <taxon>eudicotyledons</taxon>
        <taxon>Gunneridae</taxon>
        <taxon>Pentapetalae</taxon>
        <taxon>rosids</taxon>
        <taxon>fabids</taxon>
        <taxon>Fabales</taxon>
        <taxon>Fabaceae</taxon>
        <taxon>Papilionoideae</taxon>
        <taxon>50 kb inversion clade</taxon>
        <taxon>NPAAA clade</taxon>
        <taxon>indigoferoid/millettioid clade</taxon>
        <taxon>Phaseoleae</taxon>
        <taxon>Sphenostylis</taxon>
    </lineage>
</organism>
<name>A0AA86W541_9FABA</name>
<dbReference type="CDD" id="cd20406">
    <property type="entry name" value="Tudor_Agenet_AtDUF_rpt2_4"/>
    <property type="match status" value="1"/>
</dbReference>
<dbReference type="Proteomes" id="UP001189624">
    <property type="component" value="Chromosome 11"/>
</dbReference>
<keyword evidence="3" id="KW-1185">Reference proteome</keyword>
<dbReference type="Pfam" id="PF05641">
    <property type="entry name" value="Agenet"/>
    <property type="match status" value="1"/>
</dbReference>
<dbReference type="EMBL" id="OY731408">
    <property type="protein sequence ID" value="CAJ1978804.1"/>
    <property type="molecule type" value="Genomic_DNA"/>
</dbReference>
<sequence>MRPPRKKVNFRHGDKVEVCSNEEGFFGSYYLATVVSRLDNGLYVVRYDTLLEEDGSQPLTETLFPKELRPKPPRLDSSSSSSFKLYQRVDAFDNDGWWVGEITGKADKHHYYVYFSTTHEEIAYPSSAIRVHQEWLNGEWVRSN</sequence>
<proteinExistence type="predicted"/>
<dbReference type="Gene3D" id="2.30.30.140">
    <property type="match status" value="1"/>
</dbReference>
<feature type="domain" description="Agenet" evidence="1">
    <location>
        <begin position="81"/>
        <end position="137"/>
    </location>
</feature>
<dbReference type="SMART" id="SM00743">
    <property type="entry name" value="Agenet"/>
    <property type="match status" value="2"/>
</dbReference>
<dbReference type="PANTHER" id="PTHR31917">
    <property type="entry name" value="AGENET DOMAIN-CONTAINING PROTEIN-RELATED"/>
    <property type="match status" value="1"/>
</dbReference>
<protein>
    <recommendedName>
        <fullName evidence="1">Agenet domain-containing protein</fullName>
    </recommendedName>
</protein>
<accession>A0AA86W541</accession>
<dbReference type="InterPro" id="IPR014002">
    <property type="entry name" value="Agenet_dom_plant"/>
</dbReference>
<dbReference type="Gramene" id="rna-AYBTSS11_LOCUS31005">
    <property type="protein sequence ID" value="CAJ1978804.1"/>
    <property type="gene ID" value="gene-AYBTSS11_LOCUS31005"/>
</dbReference>
<reference evidence="2" key="1">
    <citation type="submission" date="2023-10" db="EMBL/GenBank/DDBJ databases">
        <authorList>
            <person name="Domelevo Entfellner J.-B."/>
        </authorList>
    </citation>
    <scope>NUCLEOTIDE SEQUENCE</scope>
</reference>
<dbReference type="CDD" id="cd20405">
    <property type="entry name" value="Tudor_Agenet_AtDUF_rpt1_3"/>
    <property type="match status" value="1"/>
</dbReference>
<dbReference type="AlphaFoldDB" id="A0AA86W541"/>